<organism evidence="1 2">
    <name type="scientific">Acaulospora colombiana</name>
    <dbReference type="NCBI Taxonomy" id="27376"/>
    <lineage>
        <taxon>Eukaryota</taxon>
        <taxon>Fungi</taxon>
        <taxon>Fungi incertae sedis</taxon>
        <taxon>Mucoromycota</taxon>
        <taxon>Glomeromycotina</taxon>
        <taxon>Glomeromycetes</taxon>
        <taxon>Diversisporales</taxon>
        <taxon>Acaulosporaceae</taxon>
        <taxon>Acaulospora</taxon>
    </lineage>
</organism>
<protein>
    <submittedName>
        <fullName evidence="1">5495_t:CDS:1</fullName>
    </submittedName>
</protein>
<sequence length="131" mass="14778">MIVQSDINFPVTVITVPKNIHQPVVSEKEIPQQTQLLLQSGLPDQGIPLQVVLPQNGFQRVQEEPIAESHHYHEEPQLPQIIQSQDTAEQDQQQQQLQEPQQENESNANNNFLSVIPSRKPSASSLHEVPL</sequence>
<evidence type="ECO:0000313" key="2">
    <source>
        <dbReference type="Proteomes" id="UP000789525"/>
    </source>
</evidence>
<comment type="caution">
    <text evidence="1">The sequence shown here is derived from an EMBL/GenBank/DDBJ whole genome shotgun (WGS) entry which is preliminary data.</text>
</comment>
<dbReference type="Proteomes" id="UP000789525">
    <property type="component" value="Unassembled WGS sequence"/>
</dbReference>
<reference evidence="1" key="1">
    <citation type="submission" date="2021-06" db="EMBL/GenBank/DDBJ databases">
        <authorList>
            <person name="Kallberg Y."/>
            <person name="Tangrot J."/>
            <person name="Rosling A."/>
        </authorList>
    </citation>
    <scope>NUCLEOTIDE SEQUENCE</scope>
    <source>
        <strain evidence="1">CL356</strain>
    </source>
</reference>
<accession>A0ACA9N8P0</accession>
<proteinExistence type="predicted"/>
<gene>
    <name evidence="1" type="ORF">ACOLOM_LOCUS7888</name>
</gene>
<keyword evidence="2" id="KW-1185">Reference proteome</keyword>
<dbReference type="EMBL" id="CAJVPT010019138">
    <property type="protein sequence ID" value="CAG8639429.1"/>
    <property type="molecule type" value="Genomic_DNA"/>
</dbReference>
<name>A0ACA9N8P0_9GLOM</name>
<evidence type="ECO:0000313" key="1">
    <source>
        <dbReference type="EMBL" id="CAG8639429.1"/>
    </source>
</evidence>